<dbReference type="Pfam" id="PF13470">
    <property type="entry name" value="PIN_3"/>
    <property type="match status" value="1"/>
</dbReference>
<reference evidence="2 3" key="2">
    <citation type="submission" date="2018-06" db="EMBL/GenBank/DDBJ databases">
        <title>Metagenomic assembly of (sub)arctic Cyanobacteria and their associated microbiome from non-axenic cultures.</title>
        <authorList>
            <person name="Baurain D."/>
        </authorList>
    </citation>
    <scope>NUCLEOTIDE SEQUENCE [LARGE SCALE GENOMIC DNA]</scope>
    <source>
        <strain evidence="2">ULC066bin1</strain>
    </source>
</reference>
<comment type="caution">
    <text evidence="2">The sequence shown here is derived from an EMBL/GenBank/DDBJ whole genome shotgun (WGS) entry which is preliminary data.</text>
</comment>
<organism evidence="2 3">
    <name type="scientific">Pseudanabaena frigida</name>
    <dbReference type="NCBI Taxonomy" id="945775"/>
    <lineage>
        <taxon>Bacteria</taxon>
        <taxon>Bacillati</taxon>
        <taxon>Cyanobacteriota</taxon>
        <taxon>Cyanophyceae</taxon>
        <taxon>Pseudanabaenales</taxon>
        <taxon>Pseudanabaenaceae</taxon>
        <taxon>Pseudanabaena</taxon>
    </lineage>
</organism>
<protein>
    <submittedName>
        <fullName evidence="2">Putative toxin-antitoxin system toxin component, PIN family</fullName>
    </submittedName>
</protein>
<proteinExistence type="predicted"/>
<sequence>MKVVLDTNIWVSAIIWGGIPDEIIILQQRNLLTIGMSEKLLNELERTFNKKKIQPKLEVLNLTSSSAISLVKESVVLYPIEELFVPELRDPDDNIVLATAIAAKANVIITGDQDLLVLEEYQEIKIMTAKDFLQQHFGNEGN</sequence>
<dbReference type="Proteomes" id="UP000249467">
    <property type="component" value="Unassembled WGS sequence"/>
</dbReference>
<gene>
    <name evidence="2" type="ORF">DCF19_06275</name>
</gene>
<dbReference type="SMART" id="SM00670">
    <property type="entry name" value="PINc"/>
    <property type="match status" value="1"/>
</dbReference>
<evidence type="ECO:0000313" key="2">
    <source>
        <dbReference type="EMBL" id="PZO42643.1"/>
    </source>
</evidence>
<dbReference type="EMBL" id="QBML01000006">
    <property type="protein sequence ID" value="PZO42643.1"/>
    <property type="molecule type" value="Genomic_DNA"/>
</dbReference>
<dbReference type="PANTHER" id="PTHR34610:SF4">
    <property type="entry name" value="SLL8027 PROTEIN"/>
    <property type="match status" value="1"/>
</dbReference>
<dbReference type="AlphaFoldDB" id="A0A2W4WC40"/>
<dbReference type="InterPro" id="IPR002716">
    <property type="entry name" value="PIN_dom"/>
</dbReference>
<dbReference type="SUPFAM" id="SSF88723">
    <property type="entry name" value="PIN domain-like"/>
    <property type="match status" value="1"/>
</dbReference>
<dbReference type="InterPro" id="IPR002850">
    <property type="entry name" value="PIN_toxin-like"/>
</dbReference>
<dbReference type="NCBIfam" id="TIGR00305">
    <property type="entry name" value="putative toxin-antitoxin system toxin component, PIN family"/>
    <property type="match status" value="1"/>
</dbReference>
<reference evidence="2 3" key="1">
    <citation type="submission" date="2018-04" db="EMBL/GenBank/DDBJ databases">
        <authorList>
            <person name="Go L.Y."/>
            <person name="Mitchell J.A."/>
        </authorList>
    </citation>
    <scope>NUCLEOTIDE SEQUENCE [LARGE SCALE GENOMIC DNA]</scope>
    <source>
        <strain evidence="2">ULC066bin1</strain>
    </source>
</reference>
<accession>A0A2W4WC40</accession>
<dbReference type="PANTHER" id="PTHR34610">
    <property type="entry name" value="SSL7007 PROTEIN"/>
    <property type="match status" value="1"/>
</dbReference>
<feature type="domain" description="PIN" evidence="1">
    <location>
        <begin position="1"/>
        <end position="117"/>
    </location>
</feature>
<evidence type="ECO:0000259" key="1">
    <source>
        <dbReference type="SMART" id="SM00670"/>
    </source>
</evidence>
<evidence type="ECO:0000313" key="3">
    <source>
        <dbReference type="Proteomes" id="UP000249467"/>
    </source>
</evidence>
<name>A0A2W4WC40_9CYAN</name>
<dbReference type="InterPro" id="IPR029060">
    <property type="entry name" value="PIN-like_dom_sf"/>
</dbReference>